<proteinExistence type="predicted"/>
<name>A0ABN2W0Q9_9ACTN</name>
<evidence type="ECO:0000313" key="2">
    <source>
        <dbReference type="EMBL" id="GAA2079282.1"/>
    </source>
</evidence>
<comment type="caution">
    <text evidence="2">The sequence shown here is derived from an EMBL/GenBank/DDBJ whole genome shotgun (WGS) entry which is preliminary data.</text>
</comment>
<evidence type="ECO:0008006" key="4">
    <source>
        <dbReference type="Google" id="ProtNLM"/>
    </source>
</evidence>
<dbReference type="RefSeq" id="WP_344529416.1">
    <property type="nucleotide sequence ID" value="NZ_BAAAPE010000009.1"/>
</dbReference>
<organism evidence="2 3">
    <name type="scientific">Streptomyces albiaxialis</name>
    <dbReference type="NCBI Taxonomy" id="329523"/>
    <lineage>
        <taxon>Bacteria</taxon>
        <taxon>Bacillati</taxon>
        <taxon>Actinomycetota</taxon>
        <taxon>Actinomycetes</taxon>
        <taxon>Kitasatosporales</taxon>
        <taxon>Streptomycetaceae</taxon>
        <taxon>Streptomyces</taxon>
    </lineage>
</organism>
<accession>A0ABN2W0Q9</accession>
<dbReference type="SUPFAM" id="SSF48452">
    <property type="entry name" value="TPR-like"/>
    <property type="match status" value="1"/>
</dbReference>
<sequence>MARRRRRGVGGGDRLAAFAELYGVVGWVLFDAGLPAPAARANARALGLAERCGDRGTARLVLLNHSMLLTHVDRPRAALEAAHRAAAGPRALPPRVASLVLLRRAHAVARLGGERDATALAARARTAFLDGVSARDPHWAWWIDEPELLGHLGWVHARLGHRDRALAPLRAAVAAPGPSYRHLFAAGLLATAARAGAWTDAARLAAEPAVTAASTGSTRTAASLTATALHLRDRAPAPPYAREAAAHLLESLPPGSPWSSVTGPGPPDMTEV</sequence>
<dbReference type="Gene3D" id="1.25.40.10">
    <property type="entry name" value="Tetratricopeptide repeat domain"/>
    <property type="match status" value="1"/>
</dbReference>
<reference evidence="2 3" key="1">
    <citation type="journal article" date="2019" name="Int. J. Syst. Evol. Microbiol.">
        <title>The Global Catalogue of Microorganisms (GCM) 10K type strain sequencing project: providing services to taxonomists for standard genome sequencing and annotation.</title>
        <authorList>
            <consortium name="The Broad Institute Genomics Platform"/>
            <consortium name="The Broad Institute Genome Sequencing Center for Infectious Disease"/>
            <person name="Wu L."/>
            <person name="Ma J."/>
        </authorList>
    </citation>
    <scope>NUCLEOTIDE SEQUENCE [LARGE SCALE GENOMIC DNA]</scope>
    <source>
        <strain evidence="2 3">JCM 15478</strain>
    </source>
</reference>
<feature type="region of interest" description="Disordered" evidence="1">
    <location>
        <begin position="251"/>
        <end position="272"/>
    </location>
</feature>
<dbReference type="EMBL" id="BAAAPE010000009">
    <property type="protein sequence ID" value="GAA2079282.1"/>
    <property type="molecule type" value="Genomic_DNA"/>
</dbReference>
<evidence type="ECO:0000256" key="1">
    <source>
        <dbReference type="SAM" id="MobiDB-lite"/>
    </source>
</evidence>
<dbReference type="Proteomes" id="UP001500016">
    <property type="component" value="Unassembled WGS sequence"/>
</dbReference>
<protein>
    <recommendedName>
        <fullName evidence="4">DNA-binding protein</fullName>
    </recommendedName>
</protein>
<dbReference type="InterPro" id="IPR011990">
    <property type="entry name" value="TPR-like_helical_dom_sf"/>
</dbReference>
<keyword evidence="3" id="KW-1185">Reference proteome</keyword>
<evidence type="ECO:0000313" key="3">
    <source>
        <dbReference type="Proteomes" id="UP001500016"/>
    </source>
</evidence>
<gene>
    <name evidence="2" type="ORF">GCM10009801_36740</name>
</gene>